<dbReference type="OrthoDB" id="785538at2759"/>
<dbReference type="GO" id="GO:0006412">
    <property type="term" value="P:translation"/>
    <property type="evidence" value="ECO:0007669"/>
    <property type="project" value="InterPro"/>
</dbReference>
<dbReference type="EMBL" id="BNJQ01000028">
    <property type="protein sequence ID" value="GHP10184.1"/>
    <property type="molecule type" value="Genomic_DNA"/>
</dbReference>
<gene>
    <name evidence="5" type="ORF">PPROV_000891600</name>
</gene>
<evidence type="ECO:0000256" key="4">
    <source>
        <dbReference type="SAM" id="MobiDB-lite"/>
    </source>
</evidence>
<dbReference type="PANTHER" id="PTHR21109:SF0">
    <property type="entry name" value="SMALL RIBOSOMAL SUBUNIT PROTEIN BS21M"/>
    <property type="match status" value="1"/>
</dbReference>
<organism evidence="5 6">
    <name type="scientific">Pycnococcus provasolii</name>
    <dbReference type="NCBI Taxonomy" id="41880"/>
    <lineage>
        <taxon>Eukaryota</taxon>
        <taxon>Viridiplantae</taxon>
        <taxon>Chlorophyta</taxon>
        <taxon>Pseudoscourfieldiophyceae</taxon>
        <taxon>Pseudoscourfieldiales</taxon>
        <taxon>Pycnococcaceae</taxon>
        <taxon>Pycnococcus</taxon>
    </lineage>
</organism>
<dbReference type="PANTHER" id="PTHR21109">
    <property type="entry name" value="MITOCHONDRIAL 28S RIBOSOMAL PROTEIN S21"/>
    <property type="match status" value="1"/>
</dbReference>
<dbReference type="GO" id="GO:0003735">
    <property type="term" value="F:structural constituent of ribosome"/>
    <property type="evidence" value="ECO:0007669"/>
    <property type="project" value="InterPro"/>
</dbReference>
<accession>A0A830HSR2</accession>
<evidence type="ECO:0000256" key="2">
    <source>
        <dbReference type="ARBA" id="ARBA00022980"/>
    </source>
</evidence>
<comment type="similarity">
    <text evidence="1">Belongs to the bacterial ribosomal protein bS21 family.</text>
</comment>
<evidence type="ECO:0000313" key="5">
    <source>
        <dbReference type="EMBL" id="GHP10184.1"/>
    </source>
</evidence>
<dbReference type="InterPro" id="IPR001911">
    <property type="entry name" value="Ribosomal_bS21"/>
</dbReference>
<feature type="region of interest" description="Disordered" evidence="4">
    <location>
        <begin position="78"/>
        <end position="121"/>
    </location>
</feature>
<proteinExistence type="inferred from homology"/>
<keyword evidence="2" id="KW-0689">Ribosomal protein</keyword>
<comment type="caution">
    <text evidence="5">The sequence shown here is derived from an EMBL/GenBank/DDBJ whole genome shotgun (WGS) entry which is preliminary data.</text>
</comment>
<evidence type="ECO:0000256" key="3">
    <source>
        <dbReference type="ARBA" id="ARBA00023274"/>
    </source>
</evidence>
<dbReference type="Proteomes" id="UP000660262">
    <property type="component" value="Unassembled WGS sequence"/>
</dbReference>
<reference evidence="5" key="1">
    <citation type="submission" date="2020-10" db="EMBL/GenBank/DDBJ databases">
        <title>Unveiling of a novel bifunctional photoreceptor, Dualchrome1, isolated from a cosmopolitan green alga.</title>
        <authorList>
            <person name="Suzuki S."/>
            <person name="Kawachi M."/>
        </authorList>
    </citation>
    <scope>NUCLEOTIDE SEQUENCE</scope>
    <source>
        <strain evidence="5">NIES 2893</strain>
    </source>
</reference>
<feature type="compositionally biased region" description="Basic and acidic residues" evidence="4">
    <location>
        <begin position="78"/>
        <end position="91"/>
    </location>
</feature>
<dbReference type="GO" id="GO:1990904">
    <property type="term" value="C:ribonucleoprotein complex"/>
    <property type="evidence" value="ECO:0007669"/>
    <property type="project" value="UniProtKB-KW"/>
</dbReference>
<sequence>MMLSFKGLRISAPMSSPQSAPRGSSMVVCSSKKRGKTVNSEVIPGEREPTERALLRFRRECMDRNVVGELRRRKTFQDKQDVIKRKQQEVGRKRRNHQQLARKYGSPFDNRPRRRQGRNNAKDAEAAFSLTGFDDMHSFSSPRLDIEVNTTSDDSAAWDPLLDDPNAVGGW</sequence>
<name>A0A830HSR2_9CHLO</name>
<protein>
    <recommendedName>
        <fullName evidence="7">30S ribosomal protein S21, chloroplastic</fullName>
    </recommendedName>
</protein>
<evidence type="ECO:0000313" key="6">
    <source>
        <dbReference type="Proteomes" id="UP000660262"/>
    </source>
</evidence>
<dbReference type="GO" id="GO:0005840">
    <property type="term" value="C:ribosome"/>
    <property type="evidence" value="ECO:0007669"/>
    <property type="project" value="UniProtKB-KW"/>
</dbReference>
<dbReference type="Pfam" id="PF01165">
    <property type="entry name" value="Ribosomal_S21"/>
    <property type="match status" value="1"/>
</dbReference>
<evidence type="ECO:0008006" key="7">
    <source>
        <dbReference type="Google" id="ProtNLM"/>
    </source>
</evidence>
<keyword evidence="3" id="KW-0687">Ribonucleoprotein</keyword>
<keyword evidence="6" id="KW-1185">Reference proteome</keyword>
<evidence type="ECO:0000256" key="1">
    <source>
        <dbReference type="ARBA" id="ARBA00006640"/>
    </source>
</evidence>
<feature type="compositionally biased region" description="Polar residues" evidence="4">
    <location>
        <begin position="13"/>
        <end position="22"/>
    </location>
</feature>
<feature type="region of interest" description="Disordered" evidence="4">
    <location>
        <begin position="1"/>
        <end position="45"/>
    </location>
</feature>
<dbReference type="AlphaFoldDB" id="A0A830HSR2"/>